<evidence type="ECO:0000256" key="1">
    <source>
        <dbReference type="SAM" id="MobiDB-lite"/>
    </source>
</evidence>
<sequence length="83" mass="9537">MKITQNKDVPQEQREQSGTRVTQDEKNTECKTAELEQTGTSGLVLMKDLEARRLQWVKEHTPWSTTSTAEDRSHPVAMKARPR</sequence>
<proteinExistence type="predicted"/>
<protein>
    <submittedName>
        <fullName evidence="2">Uncharacterized protein</fullName>
    </submittedName>
</protein>
<dbReference type="EMBL" id="MU826877">
    <property type="protein sequence ID" value="KAJ7369974.1"/>
    <property type="molecule type" value="Genomic_DNA"/>
</dbReference>
<evidence type="ECO:0000313" key="2">
    <source>
        <dbReference type="EMBL" id="KAJ7369974.1"/>
    </source>
</evidence>
<dbReference type="AlphaFoldDB" id="A0A9X0CQN6"/>
<dbReference type="Proteomes" id="UP001163046">
    <property type="component" value="Unassembled WGS sequence"/>
</dbReference>
<reference evidence="2" key="1">
    <citation type="submission" date="2023-01" db="EMBL/GenBank/DDBJ databases">
        <title>Genome assembly of the deep-sea coral Lophelia pertusa.</title>
        <authorList>
            <person name="Herrera S."/>
            <person name="Cordes E."/>
        </authorList>
    </citation>
    <scope>NUCLEOTIDE SEQUENCE</scope>
    <source>
        <strain evidence="2">USNM1676648</strain>
        <tissue evidence="2">Polyp</tissue>
    </source>
</reference>
<comment type="caution">
    <text evidence="2">The sequence shown here is derived from an EMBL/GenBank/DDBJ whole genome shotgun (WGS) entry which is preliminary data.</text>
</comment>
<gene>
    <name evidence="2" type="ORF">OS493_035145</name>
</gene>
<organism evidence="2 3">
    <name type="scientific">Desmophyllum pertusum</name>
    <dbReference type="NCBI Taxonomy" id="174260"/>
    <lineage>
        <taxon>Eukaryota</taxon>
        <taxon>Metazoa</taxon>
        <taxon>Cnidaria</taxon>
        <taxon>Anthozoa</taxon>
        <taxon>Hexacorallia</taxon>
        <taxon>Scleractinia</taxon>
        <taxon>Caryophylliina</taxon>
        <taxon>Caryophylliidae</taxon>
        <taxon>Desmophyllum</taxon>
    </lineage>
</organism>
<feature type="region of interest" description="Disordered" evidence="1">
    <location>
        <begin position="1"/>
        <end position="35"/>
    </location>
</feature>
<evidence type="ECO:0000313" key="3">
    <source>
        <dbReference type="Proteomes" id="UP001163046"/>
    </source>
</evidence>
<accession>A0A9X0CQN6</accession>
<keyword evidence="3" id="KW-1185">Reference proteome</keyword>
<feature type="region of interest" description="Disordered" evidence="1">
    <location>
        <begin position="61"/>
        <end position="83"/>
    </location>
</feature>
<name>A0A9X0CQN6_9CNID</name>
<feature type="compositionally biased region" description="Basic and acidic residues" evidence="1">
    <location>
        <begin position="9"/>
        <end position="34"/>
    </location>
</feature>